<evidence type="ECO:0000256" key="6">
    <source>
        <dbReference type="ARBA" id="ARBA00022723"/>
    </source>
</evidence>
<dbReference type="InterPro" id="IPR004549">
    <property type="entry name" value="Acetyl_CoA_COase_biotin_COase"/>
</dbReference>
<dbReference type="PROSITE" id="PS50975">
    <property type="entry name" value="ATP_GRASP"/>
    <property type="match status" value="1"/>
</dbReference>
<evidence type="ECO:0000256" key="1">
    <source>
        <dbReference type="ARBA" id="ARBA00003761"/>
    </source>
</evidence>
<dbReference type="InterPro" id="IPR011054">
    <property type="entry name" value="Rudment_hybrid_motif"/>
</dbReference>
<dbReference type="InterPro" id="IPR016185">
    <property type="entry name" value="PreATP-grasp_dom_sf"/>
</dbReference>
<keyword evidence="13" id="KW-0444">Lipid biosynthesis</keyword>
<gene>
    <name evidence="16" type="ORF">SAMN05216216_1036</name>
</gene>
<dbReference type="SUPFAM" id="SSF52440">
    <property type="entry name" value="PreATP-grasp domain"/>
    <property type="match status" value="1"/>
</dbReference>
<dbReference type="SUPFAM" id="SSF56059">
    <property type="entry name" value="Glutathione synthetase ATP-binding domain-like"/>
    <property type="match status" value="1"/>
</dbReference>
<evidence type="ECO:0000256" key="10">
    <source>
        <dbReference type="ARBA" id="ARBA00023267"/>
    </source>
</evidence>
<dbReference type="GO" id="GO:0046872">
    <property type="term" value="F:metal ion binding"/>
    <property type="evidence" value="ECO:0007669"/>
    <property type="project" value="UniProtKB-KW"/>
</dbReference>
<dbReference type="GO" id="GO:0004075">
    <property type="term" value="F:biotin carboxylase activity"/>
    <property type="evidence" value="ECO:0007669"/>
    <property type="project" value="UniProtKB-EC"/>
</dbReference>
<dbReference type="Gene3D" id="3.30.470.20">
    <property type="entry name" value="ATP-grasp fold, B domain"/>
    <property type="match status" value="1"/>
</dbReference>
<keyword evidence="13" id="KW-0275">Fatty acid biosynthesis</keyword>
<dbReference type="SUPFAM" id="SSF51246">
    <property type="entry name" value="Rudiment single hybrid motif"/>
    <property type="match status" value="1"/>
</dbReference>
<keyword evidence="17" id="KW-1185">Reference proteome</keyword>
<keyword evidence="6" id="KW-0479">Metal-binding</keyword>
<evidence type="ECO:0000256" key="8">
    <source>
        <dbReference type="ARBA" id="ARBA00022840"/>
    </source>
</evidence>
<dbReference type="UniPathway" id="UPA00655">
    <property type="reaction ID" value="UER00711"/>
</dbReference>
<reference evidence="17" key="1">
    <citation type="submission" date="2016-10" db="EMBL/GenBank/DDBJ databases">
        <authorList>
            <person name="Varghese N."/>
            <person name="Submissions S."/>
        </authorList>
    </citation>
    <scope>NUCLEOTIDE SEQUENCE [LARGE SCALE GENOMIC DNA]</scope>
    <source>
        <strain evidence="17">CGMCC 1.8895</strain>
    </source>
</reference>
<dbReference type="PANTHER" id="PTHR48095">
    <property type="entry name" value="PYRUVATE CARBOXYLASE SUBUNIT A"/>
    <property type="match status" value="1"/>
</dbReference>
<dbReference type="InterPro" id="IPR005479">
    <property type="entry name" value="CPAse_ATP-bd"/>
</dbReference>
<evidence type="ECO:0000256" key="4">
    <source>
        <dbReference type="ARBA" id="ARBA00013263"/>
    </source>
</evidence>
<dbReference type="FunFam" id="3.40.50.20:FF:000010">
    <property type="entry name" value="Propionyl-CoA carboxylase subunit alpha"/>
    <property type="match status" value="1"/>
</dbReference>
<feature type="domain" description="ATP-grasp" evidence="14">
    <location>
        <begin position="119"/>
        <end position="317"/>
    </location>
</feature>
<keyword evidence="13" id="KW-0276">Fatty acid metabolism</keyword>
<keyword evidence="13" id="KW-0443">Lipid metabolism</keyword>
<dbReference type="GO" id="GO:2001295">
    <property type="term" value="P:malonyl-CoA biosynthetic process"/>
    <property type="evidence" value="ECO:0007669"/>
    <property type="project" value="UniProtKB-UniPathway"/>
</dbReference>
<dbReference type="SMART" id="SM00878">
    <property type="entry name" value="Biotin_carb_C"/>
    <property type="match status" value="1"/>
</dbReference>
<evidence type="ECO:0000256" key="2">
    <source>
        <dbReference type="ARBA" id="ARBA00004956"/>
    </source>
</evidence>
<dbReference type="Pfam" id="PF02786">
    <property type="entry name" value="CPSase_L_D2"/>
    <property type="match status" value="1"/>
</dbReference>
<dbReference type="OrthoDB" id="9807469at2"/>
<dbReference type="AlphaFoldDB" id="A0A1G9BJJ6"/>
<evidence type="ECO:0000256" key="3">
    <source>
        <dbReference type="ARBA" id="ARBA00011750"/>
    </source>
</evidence>
<keyword evidence="7 12" id="KW-0547">Nucleotide-binding</keyword>
<evidence type="ECO:0000256" key="7">
    <source>
        <dbReference type="ARBA" id="ARBA00022741"/>
    </source>
</evidence>
<evidence type="ECO:0000313" key="17">
    <source>
        <dbReference type="Proteomes" id="UP000199008"/>
    </source>
</evidence>
<evidence type="ECO:0000256" key="5">
    <source>
        <dbReference type="ARBA" id="ARBA00022598"/>
    </source>
</evidence>
<comment type="catalytic activity">
    <reaction evidence="11 13">
        <text>N(6)-biotinyl-L-lysyl-[protein] + hydrogencarbonate + ATP = N(6)-carboxybiotinyl-L-lysyl-[protein] + ADP + phosphate + H(+)</text>
        <dbReference type="Rhea" id="RHEA:13501"/>
        <dbReference type="Rhea" id="RHEA-COMP:10505"/>
        <dbReference type="Rhea" id="RHEA-COMP:10506"/>
        <dbReference type="ChEBI" id="CHEBI:15378"/>
        <dbReference type="ChEBI" id="CHEBI:17544"/>
        <dbReference type="ChEBI" id="CHEBI:30616"/>
        <dbReference type="ChEBI" id="CHEBI:43474"/>
        <dbReference type="ChEBI" id="CHEBI:83144"/>
        <dbReference type="ChEBI" id="CHEBI:83145"/>
        <dbReference type="ChEBI" id="CHEBI:456216"/>
        <dbReference type="EC" id="6.3.4.14"/>
    </reaction>
</comment>
<dbReference type="Pfam" id="PF02785">
    <property type="entry name" value="Biotin_carb_C"/>
    <property type="match status" value="1"/>
</dbReference>
<dbReference type="NCBIfam" id="NF006367">
    <property type="entry name" value="PRK08591.1"/>
    <property type="match status" value="1"/>
</dbReference>
<dbReference type="PROSITE" id="PS00867">
    <property type="entry name" value="CPSASE_2"/>
    <property type="match status" value="1"/>
</dbReference>
<dbReference type="InterPro" id="IPR005481">
    <property type="entry name" value="BC-like_N"/>
</dbReference>
<feature type="domain" description="Biotin carboxylation" evidence="15">
    <location>
        <begin position="1"/>
        <end position="446"/>
    </location>
</feature>
<sequence length="455" mass="50705">MKKVLIANRGEIAVRIIRTLKEMNIKSVAVYSTADKDSLHVALADEALCIGPPPSNESYLNIDRILTAAEISKADAVHPGYGFLSETPEFAKRCEENGITFIGPTSKIMQKMGDKAEARSTMKEAGVPVIPGSDGVVDSLESVRAVIKTIGYPVVIKAVSGGGGKGMRFVHDEASLEKSYKEAKKEAKNAFNDDRIYVEKYISKARHIEVQVVGDGNGGAVHLYERDCSIQRNNQKLIEEAPAEILSGESRKFITETTRNAIAKLDYGGAGTVEYLYVEEEDEFYFIEMNTRIQVEHTVTEEITGVDIVRLQVEVALFNELNISQRDININGFAIETRVNAEDPEKNFQPAPGQIEMLHFSLGRGVRVDTAVYPGYKIPPNYDSMIAKVIVSGRDRPEAINKMTHVLDETVIGPLKTNLDFQYYLMQHPNYIKNIVDIKFLQRNKIIEDQEDKNA</sequence>
<evidence type="ECO:0000256" key="13">
    <source>
        <dbReference type="RuleBase" id="RU365063"/>
    </source>
</evidence>
<keyword evidence="8 12" id="KW-0067">ATP-binding</keyword>
<dbReference type="PROSITE" id="PS50979">
    <property type="entry name" value="BC"/>
    <property type="match status" value="1"/>
</dbReference>
<evidence type="ECO:0000313" key="16">
    <source>
        <dbReference type="EMBL" id="SDK39698.1"/>
    </source>
</evidence>
<dbReference type="NCBIfam" id="TIGR00514">
    <property type="entry name" value="accC"/>
    <property type="match status" value="1"/>
</dbReference>
<name>A0A1G9BJJ6_9BACL</name>
<evidence type="ECO:0000256" key="11">
    <source>
        <dbReference type="ARBA" id="ARBA00048600"/>
    </source>
</evidence>
<evidence type="ECO:0000259" key="14">
    <source>
        <dbReference type="PROSITE" id="PS50975"/>
    </source>
</evidence>
<keyword evidence="9" id="KW-0460">Magnesium</keyword>
<evidence type="ECO:0000256" key="12">
    <source>
        <dbReference type="PROSITE-ProRule" id="PRU00409"/>
    </source>
</evidence>
<dbReference type="InterPro" id="IPR051602">
    <property type="entry name" value="ACC_Biotin_Carboxylase"/>
</dbReference>
<dbReference type="GO" id="GO:0006633">
    <property type="term" value="P:fatty acid biosynthetic process"/>
    <property type="evidence" value="ECO:0007669"/>
    <property type="project" value="UniProtKB-KW"/>
</dbReference>
<comment type="function">
    <text evidence="1 13">This protein is a component of the acetyl coenzyme A carboxylase complex; first, biotin carboxylase catalyzes the carboxylation of the carrier protein and then the transcarboxylase transfers the carboxyl group to form malonyl-CoA.</text>
</comment>
<organism evidence="16 17">
    <name type="scientific">Lacicoccus qingdaonensis</name>
    <dbReference type="NCBI Taxonomy" id="576118"/>
    <lineage>
        <taxon>Bacteria</taxon>
        <taxon>Bacillati</taxon>
        <taxon>Bacillota</taxon>
        <taxon>Bacilli</taxon>
        <taxon>Bacillales</taxon>
        <taxon>Salinicoccaceae</taxon>
        <taxon>Lacicoccus</taxon>
    </lineage>
</organism>
<dbReference type="InterPro" id="IPR005482">
    <property type="entry name" value="Biotin_COase_C"/>
</dbReference>
<dbReference type="InterPro" id="IPR011764">
    <property type="entry name" value="Biotin_carboxylation_dom"/>
</dbReference>
<comment type="subunit">
    <text evidence="3 13">Acetyl-CoA carboxylase is a heterohexamer of biotin carboxyl carrier protein, biotin carboxylase and the two subunits of carboxyl transferase in a 2:2 complex.</text>
</comment>
<evidence type="ECO:0000256" key="9">
    <source>
        <dbReference type="ARBA" id="ARBA00022842"/>
    </source>
</evidence>
<dbReference type="STRING" id="576118.SAMN05216216_1036"/>
<dbReference type="InterPro" id="IPR011761">
    <property type="entry name" value="ATP-grasp"/>
</dbReference>
<protein>
    <recommendedName>
        <fullName evidence="4 13">Biotin carboxylase</fullName>
        <ecNumber evidence="4 13">6.3.4.14</ecNumber>
    </recommendedName>
    <alternativeName>
        <fullName evidence="13">Acetyl-coenzyme A carboxylase biotin carboxylase subunit A</fullName>
    </alternativeName>
</protein>
<dbReference type="EC" id="6.3.4.14" evidence="4 13"/>
<dbReference type="FunFam" id="3.30.1490.20:FF:000018">
    <property type="entry name" value="Biotin carboxylase"/>
    <property type="match status" value="1"/>
</dbReference>
<dbReference type="Pfam" id="PF00289">
    <property type="entry name" value="Biotin_carb_N"/>
    <property type="match status" value="1"/>
</dbReference>
<dbReference type="PANTHER" id="PTHR48095:SF2">
    <property type="entry name" value="BIOTIN CARBOXYLASE, CHLOROPLASTIC"/>
    <property type="match status" value="1"/>
</dbReference>
<comment type="pathway">
    <text evidence="2 13">Lipid metabolism; malonyl-CoA biosynthesis; malonyl-CoA from acetyl-CoA: step 1/1.</text>
</comment>
<accession>A0A1G9BJJ6</accession>
<keyword evidence="5 13" id="KW-0436">Ligase</keyword>
<dbReference type="EMBL" id="FNFY01000003">
    <property type="protein sequence ID" value="SDK39698.1"/>
    <property type="molecule type" value="Genomic_DNA"/>
</dbReference>
<dbReference type="RefSeq" id="WP_092984351.1">
    <property type="nucleotide sequence ID" value="NZ_FNFY01000003.1"/>
</dbReference>
<evidence type="ECO:0000259" key="15">
    <source>
        <dbReference type="PROSITE" id="PS50979"/>
    </source>
</evidence>
<proteinExistence type="predicted"/>
<keyword evidence="10 13" id="KW-0092">Biotin</keyword>
<dbReference type="GO" id="GO:0005524">
    <property type="term" value="F:ATP binding"/>
    <property type="evidence" value="ECO:0007669"/>
    <property type="project" value="UniProtKB-UniRule"/>
</dbReference>
<dbReference type="Proteomes" id="UP000199008">
    <property type="component" value="Unassembled WGS sequence"/>
</dbReference>